<dbReference type="InterPro" id="IPR011127">
    <property type="entry name" value="Dala_Dala_lig_N"/>
</dbReference>
<reference evidence="18" key="1">
    <citation type="submission" date="2021-10" db="EMBL/GenBank/DDBJ databases">
        <title>Genome Sequence of The Candidatus Hydrogeosomobacter endosymbioticus, an Intracellular Bacterial Symbiont of the Anaerobic Ciliate GW7.</title>
        <authorList>
            <person name="Shiohama Y."/>
            <person name="Shinzato N."/>
        </authorList>
    </citation>
    <scope>NUCLEOTIDE SEQUENCE [LARGE SCALE GENOMIC DNA]</scope>
    <source>
        <strain evidence="18">200920</strain>
    </source>
</reference>
<comment type="cofactor">
    <cofactor evidence="2">
        <name>Mg(2+)</name>
        <dbReference type="ChEBI" id="CHEBI:18420"/>
    </cofactor>
</comment>
<dbReference type="PIRSF" id="PIRSF039102">
    <property type="entry name" value="Ddl/VanB"/>
    <property type="match status" value="1"/>
</dbReference>
<dbReference type="InterPro" id="IPR011095">
    <property type="entry name" value="Dala_Dala_lig_C"/>
</dbReference>
<comment type="cofactor">
    <cofactor evidence="1">
        <name>Mn(2+)</name>
        <dbReference type="ChEBI" id="CHEBI:29035"/>
    </cofactor>
</comment>
<evidence type="ECO:0000256" key="8">
    <source>
        <dbReference type="ARBA" id="ARBA00022840"/>
    </source>
</evidence>
<dbReference type="SUPFAM" id="SSF56059">
    <property type="entry name" value="Glutathione synthetase ATP-binding domain-like"/>
    <property type="match status" value="1"/>
</dbReference>
<dbReference type="InterPro" id="IPR000291">
    <property type="entry name" value="D-Ala_lig_Van_CS"/>
</dbReference>
<comment type="pathway">
    <text evidence="15">Cell wall biogenesis; peptidoglycan biosynthesis.</text>
</comment>
<organism evidence="18 19">
    <name type="scientific">Candidatus Hydrogenosomobacter endosymbioticus</name>
    <dbReference type="NCBI Taxonomy" id="2558174"/>
    <lineage>
        <taxon>Bacteria</taxon>
        <taxon>Pseudomonadati</taxon>
        <taxon>Pseudomonadota</taxon>
        <taxon>Alphaproteobacteria</taxon>
        <taxon>Holosporales</taxon>
        <taxon>Holosporaceae</taxon>
        <taxon>Candidatus Hydrogenosomobacter</taxon>
    </lineage>
</organism>
<dbReference type="Gene3D" id="3.30.470.20">
    <property type="entry name" value="ATP-grasp fold, B domain"/>
    <property type="match status" value="1"/>
</dbReference>
<protein>
    <recommendedName>
        <fullName evidence="15">D-alanine--D-alanine ligase</fullName>
        <ecNumber evidence="15">6.3.2.4</ecNumber>
    </recommendedName>
    <alternativeName>
        <fullName evidence="15">D-Ala-D-Ala ligase</fullName>
    </alternativeName>
    <alternativeName>
        <fullName evidence="15">D-alanylalanine synthetase</fullName>
    </alternativeName>
</protein>
<dbReference type="SUPFAM" id="SSF52440">
    <property type="entry name" value="PreATP-grasp domain"/>
    <property type="match status" value="1"/>
</dbReference>
<dbReference type="Gene3D" id="3.40.50.20">
    <property type="match status" value="1"/>
</dbReference>
<dbReference type="InterPro" id="IPR005905">
    <property type="entry name" value="D_ala_D_ala"/>
</dbReference>
<dbReference type="EC" id="6.3.2.4" evidence="15"/>
<accession>A0ABM7V8W5</accession>
<evidence type="ECO:0000256" key="9">
    <source>
        <dbReference type="ARBA" id="ARBA00022842"/>
    </source>
</evidence>
<keyword evidence="9" id="KW-0460">Magnesium</keyword>
<dbReference type="NCBIfam" id="TIGR01205">
    <property type="entry name" value="D_ala_D_alaTIGR"/>
    <property type="match status" value="1"/>
</dbReference>
<dbReference type="Pfam" id="PF07478">
    <property type="entry name" value="Dala_Dala_lig_C"/>
    <property type="match status" value="1"/>
</dbReference>
<comment type="function">
    <text evidence="3 15">Cell wall formation.</text>
</comment>
<evidence type="ECO:0000256" key="4">
    <source>
        <dbReference type="ARBA" id="ARBA00010871"/>
    </source>
</evidence>
<comment type="catalytic activity">
    <reaction evidence="14 15">
        <text>2 D-alanine + ATP = D-alanyl-D-alanine + ADP + phosphate + H(+)</text>
        <dbReference type="Rhea" id="RHEA:11224"/>
        <dbReference type="ChEBI" id="CHEBI:15378"/>
        <dbReference type="ChEBI" id="CHEBI:30616"/>
        <dbReference type="ChEBI" id="CHEBI:43474"/>
        <dbReference type="ChEBI" id="CHEBI:57416"/>
        <dbReference type="ChEBI" id="CHEBI:57822"/>
        <dbReference type="ChEBI" id="CHEBI:456216"/>
        <dbReference type="EC" id="6.3.2.4"/>
    </reaction>
</comment>
<keyword evidence="19" id="KW-1185">Reference proteome</keyword>
<dbReference type="InterPro" id="IPR011761">
    <property type="entry name" value="ATP-grasp"/>
</dbReference>
<evidence type="ECO:0000256" key="10">
    <source>
        <dbReference type="ARBA" id="ARBA00022960"/>
    </source>
</evidence>
<evidence type="ECO:0000256" key="5">
    <source>
        <dbReference type="ARBA" id="ARBA00022598"/>
    </source>
</evidence>
<comment type="similarity">
    <text evidence="4 15">Belongs to the D-alanine--D-alanine ligase family.</text>
</comment>
<name>A0ABM7V8W5_9PROT</name>
<comment type="subcellular location">
    <subcellularLocation>
        <location evidence="15">Cytoplasm</location>
    </subcellularLocation>
</comment>
<evidence type="ECO:0000313" key="18">
    <source>
        <dbReference type="EMBL" id="BDB96205.1"/>
    </source>
</evidence>
<dbReference type="GO" id="GO:0016874">
    <property type="term" value="F:ligase activity"/>
    <property type="evidence" value="ECO:0007669"/>
    <property type="project" value="UniProtKB-KW"/>
</dbReference>
<dbReference type="Gene3D" id="3.30.1490.20">
    <property type="entry name" value="ATP-grasp fold, A domain"/>
    <property type="match status" value="1"/>
</dbReference>
<keyword evidence="8 16" id="KW-0067">ATP-binding</keyword>
<feature type="domain" description="ATP-grasp" evidence="17">
    <location>
        <begin position="122"/>
        <end position="330"/>
    </location>
</feature>
<proteinExistence type="inferred from homology"/>
<keyword evidence="10 15" id="KW-0133">Cell shape</keyword>
<dbReference type="NCBIfam" id="NF002528">
    <property type="entry name" value="PRK01966.1-4"/>
    <property type="match status" value="1"/>
</dbReference>
<evidence type="ECO:0000313" key="19">
    <source>
        <dbReference type="Proteomes" id="UP001320209"/>
    </source>
</evidence>
<keyword evidence="13 15" id="KW-0961">Cell wall biogenesis/degradation</keyword>
<keyword evidence="12" id="KW-0464">Manganese</keyword>
<dbReference type="Pfam" id="PF01820">
    <property type="entry name" value="Dala_Dala_lig_N"/>
    <property type="match status" value="1"/>
</dbReference>
<gene>
    <name evidence="15 18" type="primary">ddl</name>
    <name evidence="18" type="ORF">HYD_3380</name>
</gene>
<dbReference type="InterPro" id="IPR013815">
    <property type="entry name" value="ATP_grasp_subdomain_1"/>
</dbReference>
<dbReference type="PANTHER" id="PTHR23132">
    <property type="entry name" value="D-ALANINE--D-ALANINE LIGASE"/>
    <property type="match status" value="1"/>
</dbReference>
<evidence type="ECO:0000256" key="7">
    <source>
        <dbReference type="ARBA" id="ARBA00022741"/>
    </source>
</evidence>
<keyword evidence="15" id="KW-0963">Cytoplasm</keyword>
<dbReference type="PROSITE" id="PS00843">
    <property type="entry name" value="DALA_DALA_LIGASE_1"/>
    <property type="match status" value="1"/>
</dbReference>
<evidence type="ECO:0000256" key="16">
    <source>
        <dbReference type="PROSITE-ProRule" id="PRU00409"/>
    </source>
</evidence>
<keyword evidence="7 16" id="KW-0547">Nucleotide-binding</keyword>
<evidence type="ECO:0000256" key="13">
    <source>
        <dbReference type="ARBA" id="ARBA00023316"/>
    </source>
</evidence>
<evidence type="ECO:0000256" key="12">
    <source>
        <dbReference type="ARBA" id="ARBA00023211"/>
    </source>
</evidence>
<dbReference type="EMBL" id="AP025225">
    <property type="protein sequence ID" value="BDB96205.1"/>
    <property type="molecule type" value="Genomic_DNA"/>
</dbReference>
<evidence type="ECO:0000256" key="15">
    <source>
        <dbReference type="HAMAP-Rule" id="MF_00047"/>
    </source>
</evidence>
<evidence type="ECO:0000256" key="3">
    <source>
        <dbReference type="ARBA" id="ARBA00003921"/>
    </source>
</evidence>
<evidence type="ECO:0000256" key="14">
    <source>
        <dbReference type="ARBA" id="ARBA00047614"/>
    </source>
</evidence>
<keyword evidence="11 15" id="KW-0573">Peptidoglycan synthesis</keyword>
<dbReference type="HAMAP" id="MF_00047">
    <property type="entry name" value="Dala_Dala_lig"/>
    <property type="match status" value="1"/>
</dbReference>
<sequence length="343" mass="37205">MSAKFVAQAINKNRFDVAAVVIGKDGAWHHIHLKDLIEQNFAGSCFNSSSPDNVIFARKYGNPTLIFEDANKNIPIDVVFPIIHGATGEDGAIQGFCEIVGVPYVGCDVYSSAVCMDKIFSKQILGQSGISVVPFISVNGQHETVPSYSSVTERLKTSNLIIKPSSSGSSIGVSKVICSSEYHKAIETAFANGRKLLIEPALEAREIEVSVLSGQEVRVAAAVGEIIPRHDFYSYEAKYIDPDGAKLVVPAILRDEVKNRVIETAKSSFIALGCNGMARVDFFVTDDDRIYVNEINTIPGFTSISMYPKLWEHSGLCGEELIDTMIENAISNSSTRKSKSAAA</sequence>
<dbReference type="InterPro" id="IPR016185">
    <property type="entry name" value="PreATP-grasp_dom_sf"/>
</dbReference>
<dbReference type="Proteomes" id="UP001320209">
    <property type="component" value="Chromosome"/>
</dbReference>
<dbReference type="PROSITE" id="PS50975">
    <property type="entry name" value="ATP_GRASP"/>
    <property type="match status" value="1"/>
</dbReference>
<evidence type="ECO:0000256" key="1">
    <source>
        <dbReference type="ARBA" id="ARBA00001936"/>
    </source>
</evidence>
<evidence type="ECO:0000259" key="17">
    <source>
        <dbReference type="PROSITE" id="PS50975"/>
    </source>
</evidence>
<keyword evidence="6" id="KW-0479">Metal-binding</keyword>
<keyword evidence="5 15" id="KW-0436">Ligase</keyword>
<dbReference type="PANTHER" id="PTHR23132:SF25">
    <property type="entry name" value="D-ALANINE--D-ALANINE LIGASE A"/>
    <property type="match status" value="1"/>
</dbReference>
<evidence type="ECO:0000256" key="2">
    <source>
        <dbReference type="ARBA" id="ARBA00001946"/>
    </source>
</evidence>
<evidence type="ECO:0000256" key="11">
    <source>
        <dbReference type="ARBA" id="ARBA00022984"/>
    </source>
</evidence>
<evidence type="ECO:0000256" key="6">
    <source>
        <dbReference type="ARBA" id="ARBA00022723"/>
    </source>
</evidence>
<dbReference type="PROSITE" id="PS00844">
    <property type="entry name" value="DALA_DALA_LIGASE_2"/>
    <property type="match status" value="1"/>
</dbReference>